<dbReference type="RefSeq" id="YP_009903738.1">
    <property type="nucleotide sequence ID" value="NC_049849.1"/>
</dbReference>
<protein>
    <submittedName>
        <fullName evidence="1">Uncharacterized protein</fullName>
    </submittedName>
</protein>
<evidence type="ECO:0000313" key="1">
    <source>
        <dbReference type="EMBL" id="QDH83539.1"/>
    </source>
</evidence>
<accession>A0A514CST4</accession>
<keyword evidence="2" id="KW-1185">Reference proteome</keyword>
<sequence>MKKPANPFAHIPPVKKSIDDPFKKDNRAVRAPIADKDDGVALSEIFLTFAAERRRMAKVGAISDEACLRDIERATQMLNKLTTLL</sequence>
<dbReference type="KEGG" id="vg:56136014"/>
<dbReference type="Proteomes" id="UP000320799">
    <property type="component" value="Segment"/>
</dbReference>
<evidence type="ECO:0000313" key="2">
    <source>
        <dbReference type="Proteomes" id="UP000320799"/>
    </source>
</evidence>
<dbReference type="GeneID" id="56136014"/>
<dbReference type="EMBL" id="MN094788">
    <property type="protein sequence ID" value="QDH83539.1"/>
    <property type="molecule type" value="Genomic_DNA"/>
</dbReference>
<organism evidence="1 2">
    <name type="scientific">Achromobacter phage Motura</name>
    <dbReference type="NCBI Taxonomy" id="2591403"/>
    <lineage>
        <taxon>Viruses</taxon>
        <taxon>Duplodnaviria</taxon>
        <taxon>Heunggongvirae</taxon>
        <taxon>Uroviricota</taxon>
        <taxon>Caudoviricetes</taxon>
        <taxon>Moturavirus</taxon>
        <taxon>Moturavirus motura</taxon>
    </lineage>
</organism>
<proteinExistence type="predicted"/>
<name>A0A514CST4_9CAUD</name>
<reference evidence="1 2" key="1">
    <citation type="submission" date="2019-06" db="EMBL/GenBank/DDBJ databases">
        <authorList>
            <person name="Kincaid V.D."/>
            <person name="Fuller A."/>
            <person name="Hodges K."/>
            <person name="Bansal M."/>
            <person name="Essig J."/>
            <person name="Johnson A."/>
        </authorList>
    </citation>
    <scope>NUCLEOTIDE SEQUENCE [LARGE SCALE GENOMIC DNA]</scope>
</reference>